<dbReference type="Pfam" id="PF00194">
    <property type="entry name" value="Carb_anhydrase"/>
    <property type="match status" value="1"/>
</dbReference>
<keyword evidence="5" id="KW-0456">Lyase</keyword>
<dbReference type="SUPFAM" id="SSF51069">
    <property type="entry name" value="Carbonic anhydrase"/>
    <property type="match status" value="1"/>
</dbReference>
<dbReference type="AlphaFoldDB" id="A0A2W0EV84"/>
<dbReference type="CDD" id="cd03124">
    <property type="entry name" value="alpha_CA_prokaryotic_like"/>
    <property type="match status" value="1"/>
</dbReference>
<evidence type="ECO:0000313" key="9">
    <source>
        <dbReference type="EMBL" id="PYY69815.1"/>
    </source>
</evidence>
<dbReference type="GO" id="GO:0004089">
    <property type="term" value="F:carbonate dehydratase activity"/>
    <property type="evidence" value="ECO:0007669"/>
    <property type="project" value="UniProtKB-EC"/>
</dbReference>
<accession>A0A2W0EV84</accession>
<keyword evidence="3" id="KW-0479">Metal-binding</keyword>
<sequence>MKKQLLGATITLVIAGMCSTAWATAGDTAAWSYSAPTGPQNWGELKSEYSLCSSGKTQSPIDIRDVIKTDAQTLNVAYQPSTAKVSNNGHTIQVMPVDAGGITLESGHYSFVQMHFHTPSEEMIQGRTYPLDAHLVHRNPAGELAVVALLFEEGAHNPTLEPILAAMPKHAGGSAQLDTVDIAQLLPANLNAYFYMGSLTTPPCTEGVRWNVLTTAVQLSRAQLEAFQALYPMNARPVQPLNERSVHVGG</sequence>
<evidence type="ECO:0000256" key="2">
    <source>
        <dbReference type="ARBA" id="ARBA00012925"/>
    </source>
</evidence>
<dbReference type="EC" id="4.2.1.1" evidence="2"/>
<evidence type="ECO:0000256" key="5">
    <source>
        <dbReference type="ARBA" id="ARBA00023239"/>
    </source>
</evidence>
<dbReference type="InterPro" id="IPR001148">
    <property type="entry name" value="CA_dom"/>
</dbReference>
<protein>
    <recommendedName>
        <fullName evidence="2">carbonic anhydrase</fullName>
        <ecNumber evidence="2">4.2.1.1</ecNumber>
    </recommendedName>
</protein>
<dbReference type="EMBL" id="PDLL01000157">
    <property type="protein sequence ID" value="PYY69815.1"/>
    <property type="molecule type" value="Genomic_DNA"/>
</dbReference>
<evidence type="ECO:0000256" key="1">
    <source>
        <dbReference type="ARBA" id="ARBA00010718"/>
    </source>
</evidence>
<dbReference type="Gene3D" id="3.10.200.10">
    <property type="entry name" value="Alpha carbonic anhydrase"/>
    <property type="match status" value="1"/>
</dbReference>
<dbReference type="PANTHER" id="PTHR18952:SF265">
    <property type="entry name" value="CARBONIC ANHYDRASE"/>
    <property type="match status" value="1"/>
</dbReference>
<comment type="catalytic activity">
    <reaction evidence="6">
        <text>hydrogencarbonate + H(+) = CO2 + H2O</text>
        <dbReference type="Rhea" id="RHEA:10748"/>
        <dbReference type="ChEBI" id="CHEBI:15377"/>
        <dbReference type="ChEBI" id="CHEBI:15378"/>
        <dbReference type="ChEBI" id="CHEBI:16526"/>
        <dbReference type="ChEBI" id="CHEBI:17544"/>
        <dbReference type="EC" id="4.2.1.1"/>
    </reaction>
</comment>
<organism evidence="9 10">
    <name type="scientific">Pseudomonas jessenii</name>
    <dbReference type="NCBI Taxonomy" id="77298"/>
    <lineage>
        <taxon>Bacteria</taxon>
        <taxon>Pseudomonadati</taxon>
        <taxon>Pseudomonadota</taxon>
        <taxon>Gammaproteobacteria</taxon>
        <taxon>Pseudomonadales</taxon>
        <taxon>Pseudomonadaceae</taxon>
        <taxon>Pseudomonas</taxon>
    </lineage>
</organism>
<keyword evidence="7" id="KW-0732">Signal</keyword>
<evidence type="ECO:0000256" key="6">
    <source>
        <dbReference type="ARBA" id="ARBA00048348"/>
    </source>
</evidence>
<reference evidence="9 10" key="1">
    <citation type="journal article" date="2018" name="Appl. Microbiol. Biotechnol.">
        <title>Characterization of the caprolactam degradation pathway in Pseudomonas jessenii using mass spectrometry-based proteomics.</title>
        <authorList>
            <person name="Otzen M."/>
            <person name="Palacio C."/>
            <person name="Janssen D.B."/>
        </authorList>
    </citation>
    <scope>NUCLEOTIDE SEQUENCE [LARGE SCALE GENOMIC DNA]</scope>
    <source>
        <strain evidence="9 10">GO3</strain>
    </source>
</reference>
<dbReference type="InterPro" id="IPR036398">
    <property type="entry name" value="CA_dom_sf"/>
</dbReference>
<feature type="chain" id="PRO_5016118680" description="carbonic anhydrase" evidence="7">
    <location>
        <begin position="24"/>
        <end position="250"/>
    </location>
</feature>
<evidence type="ECO:0000256" key="3">
    <source>
        <dbReference type="ARBA" id="ARBA00022723"/>
    </source>
</evidence>
<feature type="signal peptide" evidence="7">
    <location>
        <begin position="1"/>
        <end position="23"/>
    </location>
</feature>
<keyword evidence="4" id="KW-0862">Zinc</keyword>
<dbReference type="InterPro" id="IPR041891">
    <property type="entry name" value="Alpha_CA_prokaryot-like"/>
</dbReference>
<dbReference type="InterPro" id="IPR023561">
    <property type="entry name" value="Carbonic_anhydrase_a-class"/>
</dbReference>
<evidence type="ECO:0000256" key="4">
    <source>
        <dbReference type="ARBA" id="ARBA00022833"/>
    </source>
</evidence>
<evidence type="ECO:0000313" key="10">
    <source>
        <dbReference type="Proteomes" id="UP000247437"/>
    </source>
</evidence>
<gene>
    <name evidence="9" type="ORF">CRX42_14605</name>
</gene>
<feature type="domain" description="Alpha-carbonic anhydrase" evidence="8">
    <location>
        <begin position="29"/>
        <end position="250"/>
    </location>
</feature>
<dbReference type="PROSITE" id="PS51144">
    <property type="entry name" value="ALPHA_CA_2"/>
    <property type="match status" value="1"/>
</dbReference>
<dbReference type="RefSeq" id="WP_110660022.1">
    <property type="nucleotide sequence ID" value="NZ_PDLL01000157.1"/>
</dbReference>
<dbReference type="PANTHER" id="PTHR18952">
    <property type="entry name" value="CARBONIC ANHYDRASE"/>
    <property type="match status" value="1"/>
</dbReference>
<comment type="similarity">
    <text evidence="1">Belongs to the alpha-carbonic anhydrase family.</text>
</comment>
<proteinExistence type="inferred from homology"/>
<evidence type="ECO:0000256" key="7">
    <source>
        <dbReference type="SAM" id="SignalP"/>
    </source>
</evidence>
<comment type="caution">
    <text evidence="9">The sequence shown here is derived from an EMBL/GenBank/DDBJ whole genome shotgun (WGS) entry which is preliminary data.</text>
</comment>
<dbReference type="Proteomes" id="UP000247437">
    <property type="component" value="Unassembled WGS sequence"/>
</dbReference>
<name>A0A2W0EV84_PSEJE</name>
<evidence type="ECO:0000259" key="8">
    <source>
        <dbReference type="PROSITE" id="PS51144"/>
    </source>
</evidence>
<dbReference type="SMART" id="SM01057">
    <property type="entry name" value="Carb_anhydrase"/>
    <property type="match status" value="1"/>
</dbReference>
<dbReference type="GO" id="GO:0008270">
    <property type="term" value="F:zinc ion binding"/>
    <property type="evidence" value="ECO:0007669"/>
    <property type="project" value="InterPro"/>
</dbReference>
<dbReference type="OrthoDB" id="5327615at2"/>